<gene>
    <name evidence="4" type="ORF">LZ24_00328</name>
</gene>
<feature type="domain" description="VWA-like" evidence="2">
    <location>
        <begin position="319"/>
        <end position="443"/>
    </location>
</feature>
<protein>
    <submittedName>
        <fullName evidence="4">Putative metal-dependent peptidase</fullName>
    </submittedName>
</protein>
<dbReference type="SUPFAM" id="SSF53300">
    <property type="entry name" value="vWA-like"/>
    <property type="match status" value="1"/>
</dbReference>
<dbReference type="InterPro" id="IPR036465">
    <property type="entry name" value="vWFA_dom_sf"/>
</dbReference>
<dbReference type="Proteomes" id="UP000318307">
    <property type="component" value="Unassembled WGS sequence"/>
</dbReference>
<dbReference type="InterPro" id="IPR018698">
    <property type="entry name" value="VWA-like_dom"/>
</dbReference>
<reference evidence="4 5" key="1">
    <citation type="submission" date="2019-07" db="EMBL/GenBank/DDBJ databases">
        <title>Genome sequencing of 100 strains of the haloalkaliphilic chemolithoautotrophic sulfur-oxidizing bacterium Thioalkalivibrio.</title>
        <authorList>
            <person name="Muyzer G."/>
        </authorList>
    </citation>
    <scope>NUCLEOTIDE SEQUENCE [LARGE SCALE GENOMIC DNA]</scope>
    <source>
        <strain evidence="4 5">ASO4-4</strain>
    </source>
</reference>
<evidence type="ECO:0000259" key="2">
    <source>
        <dbReference type="Pfam" id="PF09967"/>
    </source>
</evidence>
<comment type="caution">
    <text evidence="4">The sequence shown here is derived from an EMBL/GenBank/DDBJ whole genome shotgun (WGS) entry which is preliminary data.</text>
</comment>
<evidence type="ECO:0000259" key="3">
    <source>
        <dbReference type="Pfam" id="PF13203"/>
    </source>
</evidence>
<dbReference type="EMBL" id="VLLC01000002">
    <property type="protein sequence ID" value="TWI76707.1"/>
    <property type="molecule type" value="Genomic_DNA"/>
</dbReference>
<feature type="compositionally biased region" description="Basic and acidic residues" evidence="1">
    <location>
        <begin position="169"/>
        <end position="179"/>
    </location>
</feature>
<dbReference type="InterPro" id="IPR025154">
    <property type="entry name" value="Put_metallopeptidase_dom"/>
</dbReference>
<proteinExistence type="predicted"/>
<dbReference type="PANTHER" id="PTHR38730">
    <property type="entry name" value="SLL7028 PROTEIN"/>
    <property type="match status" value="1"/>
</dbReference>
<dbReference type="PANTHER" id="PTHR38730:SF1">
    <property type="entry name" value="SLL7028 PROTEIN"/>
    <property type="match status" value="1"/>
</dbReference>
<feature type="domain" description="Putative metallopeptidase" evidence="3">
    <location>
        <begin position="16"/>
        <end position="311"/>
    </location>
</feature>
<dbReference type="OrthoDB" id="9761650at2"/>
<feature type="region of interest" description="Disordered" evidence="1">
    <location>
        <begin position="141"/>
        <end position="238"/>
    </location>
</feature>
<dbReference type="RefSeq" id="WP_144681670.1">
    <property type="nucleotide sequence ID" value="NZ_VLLC01000002.1"/>
</dbReference>
<keyword evidence="5" id="KW-1185">Reference proteome</keyword>
<evidence type="ECO:0000256" key="1">
    <source>
        <dbReference type="SAM" id="MobiDB-lite"/>
    </source>
</evidence>
<organism evidence="4 5">
    <name type="scientific">Desulfobotulus alkaliphilus</name>
    <dbReference type="NCBI Taxonomy" id="622671"/>
    <lineage>
        <taxon>Bacteria</taxon>
        <taxon>Pseudomonadati</taxon>
        <taxon>Thermodesulfobacteriota</taxon>
        <taxon>Desulfobacteria</taxon>
        <taxon>Desulfobacterales</taxon>
        <taxon>Desulfobacteraceae</taxon>
        <taxon>Desulfobotulus</taxon>
    </lineage>
</organism>
<dbReference type="Pfam" id="PF13203">
    <property type="entry name" value="DUF2201_N"/>
    <property type="match status" value="1"/>
</dbReference>
<dbReference type="Pfam" id="PF09967">
    <property type="entry name" value="DUF2201"/>
    <property type="match status" value="1"/>
</dbReference>
<evidence type="ECO:0000313" key="4">
    <source>
        <dbReference type="EMBL" id="TWI76707.1"/>
    </source>
</evidence>
<name>A0A562S5Y4_9BACT</name>
<sequence>MPPSELLSGSPAFLMRKARTHLLLDHPFFGTLAMGLEIAADPGCNSAWTDGRTIGYQPAYIRALPFESLKGLLAHLVLHTALGHHTRRKDRDPSIWNMACDHTMNWMLLEAGFRLPEGWLDDPAFRHLPAETVYERILSRMDKREGQGLSDPGSGENGDGEEMEGPGADGEKVAGDSHTHGPSAGSGEGAGDEGGAGSAEEEKGDSDISDPGGGDPAGTGEVRDGQHPGDASDGEAEASAMETLLAKVLLTRRDAGDLPASIERSIRDTLEPGMDWRMLLSRFVDQTARSDYAWSPPNRRYLHQGLYLPSVRSEDADRIVIVVDTSGSISPGELDMFCAEVSAILSAFSGEILVMGCDMAVGGVFRLTRSDLPMEPLFTGGGGTDFRAPFRWLEKEGLAPRCLIYLTDLACEHYPADPGFPVLWAVCGNDAKAMPPFGECLALGGV</sequence>
<feature type="compositionally biased region" description="Gly residues" evidence="1">
    <location>
        <begin position="184"/>
        <end position="197"/>
    </location>
</feature>
<accession>A0A562S5Y4</accession>
<evidence type="ECO:0000313" key="5">
    <source>
        <dbReference type="Proteomes" id="UP000318307"/>
    </source>
</evidence>
<dbReference type="AlphaFoldDB" id="A0A562S5Y4"/>